<keyword evidence="1" id="KW-1133">Transmembrane helix</keyword>
<keyword evidence="1" id="KW-0472">Membrane</keyword>
<proteinExistence type="predicted"/>
<gene>
    <name evidence="2" type="ORF">SAMN02910418_01896</name>
</gene>
<accession>A0A1H4CA80</accession>
<evidence type="ECO:0000313" key="2">
    <source>
        <dbReference type="EMBL" id="SEA57258.1"/>
    </source>
</evidence>
<protein>
    <recommendedName>
        <fullName evidence="4">DUF4233 domain-containing protein</fullName>
    </recommendedName>
</protein>
<dbReference type="Pfam" id="PF14017">
    <property type="entry name" value="DUF4233"/>
    <property type="match status" value="1"/>
</dbReference>
<evidence type="ECO:0008006" key="4">
    <source>
        <dbReference type="Google" id="ProtNLM"/>
    </source>
</evidence>
<dbReference type="InterPro" id="IPR025327">
    <property type="entry name" value="DUF4233"/>
</dbReference>
<feature type="transmembrane region" description="Helical" evidence="1">
    <location>
        <begin position="57"/>
        <end position="76"/>
    </location>
</feature>
<keyword evidence="3" id="KW-1185">Reference proteome</keyword>
<reference evidence="3" key="1">
    <citation type="submission" date="2016-10" db="EMBL/GenBank/DDBJ databases">
        <authorList>
            <person name="Varghese N."/>
            <person name="Submissions S."/>
        </authorList>
    </citation>
    <scope>NUCLEOTIDE SEQUENCE [LARGE SCALE GENOMIC DNA]</scope>
    <source>
        <strain evidence="3">KPR-1</strain>
    </source>
</reference>
<dbReference type="Proteomes" id="UP000199288">
    <property type="component" value="Unassembled WGS sequence"/>
</dbReference>
<dbReference type="EMBL" id="FNQV01000012">
    <property type="protein sequence ID" value="SEA57258.1"/>
    <property type="molecule type" value="Genomic_DNA"/>
</dbReference>
<feature type="transmembrane region" description="Helical" evidence="1">
    <location>
        <begin position="96"/>
        <end position="120"/>
    </location>
</feature>
<keyword evidence="1" id="KW-0812">Transmembrane</keyword>
<dbReference type="RefSeq" id="WP_092565292.1">
    <property type="nucleotide sequence ID" value="NZ_FNQV01000012.1"/>
</dbReference>
<dbReference type="OrthoDB" id="3267755at2"/>
<evidence type="ECO:0000313" key="3">
    <source>
        <dbReference type="Proteomes" id="UP000199288"/>
    </source>
</evidence>
<name>A0A1H4CA80_9ACTO</name>
<dbReference type="AlphaFoldDB" id="A0A1H4CA80"/>
<feature type="transmembrane region" description="Helical" evidence="1">
    <location>
        <begin position="24"/>
        <end position="50"/>
    </location>
</feature>
<evidence type="ECO:0000256" key="1">
    <source>
        <dbReference type="SAM" id="Phobius"/>
    </source>
</evidence>
<sequence length="153" mass="15842">MTAHQPPAAGAPQPRNAPPPPRSARYLFCVVLLVLEAFVALFLALVLYGLRIVDGQSAALIGGVVAALALLAAGLLRTRAGLIVGTGVQVALLASGFWLGDMFALGVIFAVLWGVSVYLGTKIDRERAERYAAEIAHVERDEGTAAGAPGPIA</sequence>
<organism evidence="2 3">
    <name type="scientific">Bowdeniella nasicola</name>
    <dbReference type="NCBI Taxonomy" id="208480"/>
    <lineage>
        <taxon>Bacteria</taxon>
        <taxon>Bacillati</taxon>
        <taxon>Actinomycetota</taxon>
        <taxon>Actinomycetes</taxon>
        <taxon>Actinomycetales</taxon>
        <taxon>Actinomycetaceae</taxon>
        <taxon>Bowdeniella</taxon>
    </lineage>
</organism>